<reference evidence="3" key="2">
    <citation type="submission" date="2020-11" db="EMBL/GenBank/DDBJ databases">
        <authorList>
            <person name="McCartney M.A."/>
            <person name="Auch B."/>
            <person name="Kono T."/>
            <person name="Mallez S."/>
            <person name="Becker A."/>
            <person name="Gohl D.M."/>
            <person name="Silverstein K.A.T."/>
            <person name="Koren S."/>
            <person name="Bechman K.B."/>
            <person name="Herman A."/>
            <person name="Abrahante J.E."/>
            <person name="Garbe J."/>
        </authorList>
    </citation>
    <scope>NUCLEOTIDE SEQUENCE</scope>
    <source>
        <strain evidence="3">Duluth1</strain>
        <tissue evidence="3">Whole animal</tissue>
    </source>
</reference>
<feature type="compositionally biased region" description="Polar residues" evidence="1">
    <location>
        <begin position="178"/>
        <end position="187"/>
    </location>
</feature>
<gene>
    <name evidence="3" type="ORF">DPMN_038860</name>
</gene>
<evidence type="ECO:0000256" key="1">
    <source>
        <dbReference type="SAM" id="MobiDB-lite"/>
    </source>
</evidence>
<comment type="caution">
    <text evidence="3">The sequence shown here is derived from an EMBL/GenBank/DDBJ whole genome shotgun (WGS) entry which is preliminary data.</text>
</comment>
<feature type="transmembrane region" description="Helical" evidence="2">
    <location>
        <begin position="113"/>
        <end position="137"/>
    </location>
</feature>
<dbReference type="AlphaFoldDB" id="A0A9D4MHW2"/>
<evidence type="ECO:0000313" key="3">
    <source>
        <dbReference type="EMBL" id="KAH3875591.1"/>
    </source>
</evidence>
<keyword evidence="2" id="KW-0812">Transmembrane</keyword>
<keyword evidence="4" id="KW-1185">Reference proteome</keyword>
<dbReference type="OrthoDB" id="6162772at2759"/>
<feature type="region of interest" description="Disordered" evidence="1">
    <location>
        <begin position="164"/>
        <end position="199"/>
    </location>
</feature>
<dbReference type="EMBL" id="JAIWYP010000002">
    <property type="protein sequence ID" value="KAH3875591.1"/>
    <property type="molecule type" value="Genomic_DNA"/>
</dbReference>
<organism evidence="3 4">
    <name type="scientific">Dreissena polymorpha</name>
    <name type="common">Zebra mussel</name>
    <name type="synonym">Mytilus polymorpha</name>
    <dbReference type="NCBI Taxonomy" id="45954"/>
    <lineage>
        <taxon>Eukaryota</taxon>
        <taxon>Metazoa</taxon>
        <taxon>Spiralia</taxon>
        <taxon>Lophotrochozoa</taxon>
        <taxon>Mollusca</taxon>
        <taxon>Bivalvia</taxon>
        <taxon>Autobranchia</taxon>
        <taxon>Heteroconchia</taxon>
        <taxon>Euheterodonta</taxon>
        <taxon>Imparidentia</taxon>
        <taxon>Neoheterodontei</taxon>
        <taxon>Myida</taxon>
        <taxon>Dreissenoidea</taxon>
        <taxon>Dreissenidae</taxon>
        <taxon>Dreissena</taxon>
    </lineage>
</organism>
<accession>A0A9D4MHW2</accession>
<proteinExistence type="predicted"/>
<name>A0A9D4MHW2_DREPO</name>
<sequence>MKLENMIVLQGLNDKLPVTSVFNSNESKSIENEGTSLYLKQGKSFWSSFPQTTSILHDQIVQTTITTRPSLLLTKMSNIKQRELHSPTTLNHKMISAFTIDAFQSYDKGHHDIIMAILLGIFLCVTVIVTIAIFLFCRKKNTVFMLQKCEQEDSDLEMNDINTEAESSTDDSEYESLHSVSSDGGHQSRSRSRSQTYPNLNSHCVEERMYETNDQPSHKTNGTITAMRPQSTCITFVQKQKPTRSKTYGSKHYISFEAKNRNENTTVPLLAGTVSPSGSQELQTEKKITRHSLSMPIIHKNAEKSNSNLFVPSCNENQNRSISYRGSKSSITIGPPSFRIRSFPKKLSGRHCHARVELHAVGSHSQSSNQNYINDLFLAKKHSGLQPTNKVRKGKHVKGNKMSAMLRAADQKTKRLTVPKMTTAIQCHENSLSVDKES</sequence>
<keyword evidence="2" id="KW-1133">Transmembrane helix</keyword>
<reference evidence="3" key="1">
    <citation type="journal article" date="2019" name="bioRxiv">
        <title>The Genome of the Zebra Mussel, Dreissena polymorpha: A Resource for Invasive Species Research.</title>
        <authorList>
            <person name="McCartney M.A."/>
            <person name="Auch B."/>
            <person name="Kono T."/>
            <person name="Mallez S."/>
            <person name="Zhang Y."/>
            <person name="Obille A."/>
            <person name="Becker A."/>
            <person name="Abrahante J.E."/>
            <person name="Garbe J."/>
            <person name="Badalamenti J.P."/>
            <person name="Herman A."/>
            <person name="Mangelson H."/>
            <person name="Liachko I."/>
            <person name="Sullivan S."/>
            <person name="Sone E.D."/>
            <person name="Koren S."/>
            <person name="Silverstein K.A.T."/>
            <person name="Beckman K.B."/>
            <person name="Gohl D.M."/>
        </authorList>
    </citation>
    <scope>NUCLEOTIDE SEQUENCE</scope>
    <source>
        <strain evidence="3">Duluth1</strain>
        <tissue evidence="3">Whole animal</tissue>
    </source>
</reference>
<evidence type="ECO:0000256" key="2">
    <source>
        <dbReference type="SAM" id="Phobius"/>
    </source>
</evidence>
<protein>
    <submittedName>
        <fullName evidence="3">Uncharacterized protein</fullName>
    </submittedName>
</protein>
<evidence type="ECO:0000313" key="4">
    <source>
        <dbReference type="Proteomes" id="UP000828390"/>
    </source>
</evidence>
<keyword evidence="2" id="KW-0472">Membrane</keyword>
<dbReference type="Proteomes" id="UP000828390">
    <property type="component" value="Unassembled WGS sequence"/>
</dbReference>